<dbReference type="InterPro" id="IPR027483">
    <property type="entry name" value="PInositol-4-P-4/5-kinase_C_sf"/>
</dbReference>
<dbReference type="EMBL" id="OZ034814">
    <property type="protein sequence ID" value="CAL1363370.1"/>
    <property type="molecule type" value="Genomic_DNA"/>
</dbReference>
<dbReference type="Gene3D" id="3.30.800.10">
    <property type="entry name" value="Phosphatidylinositol Phosphate Kinase II Beta"/>
    <property type="match status" value="1"/>
</dbReference>
<feature type="compositionally biased region" description="Polar residues" evidence="9">
    <location>
        <begin position="945"/>
        <end position="955"/>
    </location>
</feature>
<feature type="region of interest" description="Disordered" evidence="9">
    <location>
        <begin position="945"/>
        <end position="1010"/>
    </location>
</feature>
<dbReference type="FunFam" id="3.30.810.10:FF:000001">
    <property type="entry name" value="1-phosphatidylinositol 3-phosphate 5-kinase FAB1"/>
    <property type="match status" value="1"/>
</dbReference>
<sequence>MTMMSSTSSLSFKDRSLSTSSDVSVDMNSHDRGNQEEGNLDCSKDCVGYGLNMQLSKKNLQAPISDLLHRMRSSINGDIVRDVEIMERSNSHEIGNDLTENNSKSCNGKNEIIQSLVDELDLQEWEAPEPDDSLDDVEASFPLNDDDDEDECDDGMKWGQPGSLTSDASIGSYRLKEEKQKAMEEVINGKFKALVKQLLKTAGVDPMGNEIDNWVEIVTSLSWKAASALKPDAIEGNALAPDGYVKVKCIATGYPNESQVFNGLVFKKHAAHKHMPTEYKKPSLLLIRGVLGESESGLSSFKTMDQDKDHLKSLIESIEMCEPNVVLVEKSVSRDIQESILAKGITLVYDMKLHRLERIARCTGSPIMSSDALIVTQKLKHCKSFHIEKFVEEYAAVGEGEKKPKKTLMFIEDCPTRLGCTILLKGSHSDELKRIKHVVQIAVIWAYHMILETSFLVDRKGMFSTFIPFPGAAAETSNINQQTSLLGIGDSGIHPVEEVASGDSVPPSIDIPIANGDNVVEGFRDSNVGSEPTPRFPYVRYNSPAIFTGFSSLSASLKRVIGSVPPSDPYQSLFSYLGFQRKEDAGQVTEDVPVDATDQCDGEPKVGFDKEQSADSLDDVKNAESKEDELKSEDNVNPVLDSQSILVLMSRRNASRGSMCEHSHFSHIMFYKNFDIPLGKFLRDNLLNQRSQCSTCGELPEVHFYYYVHHDKQLTIRVKRLLKALPGEAEGKLWMWSRCAKCKGDSKSTKRVLVSGAALSLSFGKFLELSFSDQSSFGKSSSSCGHSLERDFLYFFGLGPFAALFKYSQVTTHTISLPPRKLNFSNSVRHEGLRREFEEVYSKGILLFSGLAEALKNLKSQFGSTVLKLHGSLIGFSDIEEMLKQEMSEFEVNIYNAAANHGKSTETGNKLLSLNRLLWELLLESCIWERRLHSLLLPDTSLHSTEENTAISDGNNKADRNGENSKGTSGAYSEGNDESPMKEIPVEGPVDGFPDKNHNAMSSSPVDQDPDRVKLTLTHSQANDLTLTGVIQVNRDVPIASGDGNALKRVMSMQSLVSNLENSNGWFWKPFPDIREIYMEDLQRGFIPKFKPINNGYTLENVPSAYQLITEEGSRLHIPLGNGNDIVRDYDGELSSIIACALACLKDVPVTSEFLNDEGKTIDSLSHWSSSGSDSEIIQSVVSSSSEESVFSSFNGLNLLDSTDPSENLSPEVSLGVAKTLGKGRYSVVCVYDKEFRELRNHCCPSELDFIASLSRCKNWEAKGGKSKCFFAKTLDDRFIIKEIKKTEFDSFVKFGPEYFKYMNQSFELGNQTCLAKVLGIYQVIVRPPKGGKEMRNDLMVMENLTFGRDITRRYDLKGALHARYTTVINGPGEVLLDQNFVDDMNSSPLYVSNTTKRYLERAVWNDTIFLNSINVMDYSLFVGVDVQRQELVCGIIDYLRQYTLDKQLETWVKSSLVVPKNVQPTVISPREYKKRFRKFISSHFPSVPDDWCSQKKPCDPCELCGFGENAPESRKDCNNESSC</sequence>
<dbReference type="Pfam" id="PF00118">
    <property type="entry name" value="Cpn60_TCP1"/>
    <property type="match status" value="1"/>
</dbReference>
<name>A0AAV2D1E4_9ROSI</name>
<evidence type="ECO:0000256" key="9">
    <source>
        <dbReference type="SAM" id="MobiDB-lite"/>
    </source>
</evidence>
<evidence type="ECO:0000256" key="1">
    <source>
        <dbReference type="ARBA" id="ARBA00012009"/>
    </source>
</evidence>
<dbReference type="SUPFAM" id="SSF52029">
    <property type="entry name" value="GroEL apical domain-like"/>
    <property type="match status" value="1"/>
</dbReference>
<evidence type="ECO:0000313" key="12">
    <source>
        <dbReference type="Proteomes" id="UP001497516"/>
    </source>
</evidence>
<dbReference type="PANTHER" id="PTHR45748:SF4">
    <property type="entry name" value="1-PHOSPHATIDYLINOSITOL-3-PHOSPHATE 5-KINASE FAB1D-RELATED"/>
    <property type="match status" value="1"/>
</dbReference>
<dbReference type="CDD" id="cd17300">
    <property type="entry name" value="PIPKc_PIKfyve"/>
    <property type="match status" value="1"/>
</dbReference>
<dbReference type="GO" id="GO:0000285">
    <property type="term" value="F:1-phosphatidylinositol-3-phosphate 5-kinase activity"/>
    <property type="evidence" value="ECO:0007669"/>
    <property type="project" value="UniProtKB-EC"/>
</dbReference>
<evidence type="ECO:0000256" key="3">
    <source>
        <dbReference type="ARBA" id="ARBA00022741"/>
    </source>
</evidence>
<gene>
    <name evidence="11" type="ORF">LTRI10_LOCUS9890</name>
</gene>
<comment type="subunit">
    <text evidence="6">Component of the PI(3,5)P2 regulatory complex at least composed of ATG18, SAC/FIG4, FAB1 and VAC14.</text>
</comment>
<keyword evidence="3 8" id="KW-0547">Nucleotide-binding</keyword>
<evidence type="ECO:0000256" key="8">
    <source>
        <dbReference type="PROSITE-ProRule" id="PRU00781"/>
    </source>
</evidence>
<evidence type="ECO:0000256" key="6">
    <source>
        <dbReference type="ARBA" id="ARBA00023464"/>
    </source>
</evidence>
<dbReference type="GO" id="GO:0005524">
    <property type="term" value="F:ATP binding"/>
    <property type="evidence" value="ECO:0007669"/>
    <property type="project" value="UniProtKB-UniRule"/>
</dbReference>
<keyword evidence="2 8" id="KW-0808">Transferase</keyword>
<dbReference type="Pfam" id="PF01504">
    <property type="entry name" value="PIP5K"/>
    <property type="match status" value="2"/>
</dbReference>
<keyword evidence="4 8" id="KW-0418">Kinase</keyword>
<evidence type="ECO:0000256" key="4">
    <source>
        <dbReference type="ARBA" id="ARBA00022777"/>
    </source>
</evidence>
<dbReference type="InterPro" id="IPR027484">
    <property type="entry name" value="PInositol-4-P-5-kinase_N"/>
</dbReference>
<feature type="domain" description="PIPK" evidence="10">
    <location>
        <begin position="1161"/>
        <end position="1485"/>
    </location>
</feature>
<accession>A0AAV2D1E4</accession>
<evidence type="ECO:0000259" key="10">
    <source>
        <dbReference type="PROSITE" id="PS51455"/>
    </source>
</evidence>
<feature type="region of interest" description="Disordered" evidence="9">
    <location>
        <begin position="594"/>
        <end position="634"/>
    </location>
</feature>
<keyword evidence="5 8" id="KW-0067">ATP-binding</keyword>
<dbReference type="FunFam" id="3.30.800.10:FF:000007">
    <property type="entry name" value="Putative 1-phosphatidylinositol-4-phosphate 5-kinase/ zinc ion binding family"/>
    <property type="match status" value="1"/>
</dbReference>
<dbReference type="InterPro" id="IPR002423">
    <property type="entry name" value="Cpn60/GroEL/TCP-1"/>
</dbReference>
<feature type="compositionally biased region" description="Basic and acidic residues" evidence="9">
    <location>
        <begin position="602"/>
        <end position="634"/>
    </location>
</feature>
<feature type="compositionally biased region" description="Low complexity" evidence="9">
    <location>
        <begin position="1"/>
        <end position="11"/>
    </location>
</feature>
<feature type="region of interest" description="Disordered" evidence="9">
    <location>
        <begin position="1"/>
        <end position="38"/>
    </location>
</feature>
<proteinExistence type="predicted"/>
<evidence type="ECO:0000256" key="7">
    <source>
        <dbReference type="ARBA" id="ARBA00077223"/>
    </source>
</evidence>
<dbReference type="GO" id="GO:0010008">
    <property type="term" value="C:endosome membrane"/>
    <property type="evidence" value="ECO:0007669"/>
    <property type="project" value="TreeGrafter"/>
</dbReference>
<dbReference type="InterPro" id="IPR027409">
    <property type="entry name" value="GroEL-like_apical_dom_sf"/>
</dbReference>
<dbReference type="CDD" id="cd03334">
    <property type="entry name" value="Fab1_TCP"/>
    <property type="match status" value="1"/>
</dbReference>
<dbReference type="InterPro" id="IPR044769">
    <property type="entry name" value="PIKfyve_PIPKc"/>
</dbReference>
<dbReference type="SMART" id="SM00330">
    <property type="entry name" value="PIPKc"/>
    <property type="match status" value="1"/>
</dbReference>
<evidence type="ECO:0000256" key="2">
    <source>
        <dbReference type="ARBA" id="ARBA00022679"/>
    </source>
</evidence>
<dbReference type="FunFam" id="3.50.7.10:FF:000007">
    <property type="entry name" value="1-phosphatidylinositol 3-phosphate 5-kinase isoform X1"/>
    <property type="match status" value="1"/>
</dbReference>
<dbReference type="EC" id="2.7.1.150" evidence="1"/>
<dbReference type="Gene3D" id="3.30.810.10">
    <property type="entry name" value="2-Layer Sandwich"/>
    <property type="match status" value="1"/>
</dbReference>
<dbReference type="SUPFAM" id="SSF56104">
    <property type="entry name" value="SAICAR synthase-like"/>
    <property type="match status" value="1"/>
</dbReference>
<keyword evidence="12" id="KW-1185">Reference proteome</keyword>
<reference evidence="11 12" key="1">
    <citation type="submission" date="2024-04" db="EMBL/GenBank/DDBJ databases">
        <authorList>
            <person name="Fracassetti M."/>
        </authorList>
    </citation>
    <scope>NUCLEOTIDE SEQUENCE [LARGE SCALE GENOMIC DNA]</scope>
</reference>
<dbReference type="Gene3D" id="3.50.7.10">
    <property type="entry name" value="GroEL"/>
    <property type="match status" value="1"/>
</dbReference>
<organism evidence="11 12">
    <name type="scientific">Linum trigynum</name>
    <dbReference type="NCBI Taxonomy" id="586398"/>
    <lineage>
        <taxon>Eukaryota</taxon>
        <taxon>Viridiplantae</taxon>
        <taxon>Streptophyta</taxon>
        <taxon>Embryophyta</taxon>
        <taxon>Tracheophyta</taxon>
        <taxon>Spermatophyta</taxon>
        <taxon>Magnoliopsida</taxon>
        <taxon>eudicotyledons</taxon>
        <taxon>Gunneridae</taxon>
        <taxon>Pentapetalae</taxon>
        <taxon>rosids</taxon>
        <taxon>fabids</taxon>
        <taxon>Malpighiales</taxon>
        <taxon>Linaceae</taxon>
        <taxon>Linum</taxon>
    </lineage>
</organism>
<dbReference type="PANTHER" id="PTHR45748">
    <property type="entry name" value="1-PHOSPHATIDYLINOSITOL 3-PHOSPHATE 5-KINASE-RELATED"/>
    <property type="match status" value="1"/>
</dbReference>
<protein>
    <recommendedName>
        <fullName evidence="1">1-phosphatidylinositol-3-phosphate 5-kinase</fullName>
        <ecNumber evidence="1">2.7.1.150</ecNumber>
    </recommendedName>
    <alternativeName>
        <fullName evidence="7">Phosphatidylinositol 3-phosphate 5-kinase type III</fullName>
    </alternativeName>
</protein>
<evidence type="ECO:0000313" key="11">
    <source>
        <dbReference type="EMBL" id="CAL1363370.1"/>
    </source>
</evidence>
<dbReference type="Proteomes" id="UP001497516">
    <property type="component" value="Chromosome 10"/>
</dbReference>
<feature type="compositionally biased region" description="Polar residues" evidence="9">
    <location>
        <begin position="17"/>
        <end position="27"/>
    </location>
</feature>
<dbReference type="GO" id="GO:0046854">
    <property type="term" value="P:phosphatidylinositol phosphate biosynthetic process"/>
    <property type="evidence" value="ECO:0007669"/>
    <property type="project" value="TreeGrafter"/>
</dbReference>
<dbReference type="PROSITE" id="PS51455">
    <property type="entry name" value="PIPK"/>
    <property type="match status" value="1"/>
</dbReference>
<dbReference type="InterPro" id="IPR002498">
    <property type="entry name" value="PInositol-4-P-4/5-kinase_core"/>
</dbReference>
<evidence type="ECO:0000256" key="5">
    <source>
        <dbReference type="ARBA" id="ARBA00022840"/>
    </source>
</evidence>